<comment type="catalytic activity">
    <reaction evidence="1">
        <text>ATP + protein L-histidine = ADP + protein N-phospho-L-histidine.</text>
        <dbReference type="EC" id="2.7.13.3"/>
    </reaction>
</comment>
<dbReference type="SMART" id="SM00065">
    <property type="entry name" value="GAF"/>
    <property type="match status" value="1"/>
</dbReference>
<dbReference type="GO" id="GO:0009927">
    <property type="term" value="F:histidine phosphotransfer kinase activity"/>
    <property type="evidence" value="ECO:0007669"/>
    <property type="project" value="TreeGrafter"/>
</dbReference>
<dbReference type="InterPro" id="IPR003018">
    <property type="entry name" value="GAF"/>
</dbReference>
<dbReference type="CDD" id="cd00130">
    <property type="entry name" value="PAS"/>
    <property type="match status" value="3"/>
</dbReference>
<dbReference type="SUPFAM" id="SSF47384">
    <property type="entry name" value="Homodimeric domain of signal transducing histidine kinase"/>
    <property type="match status" value="1"/>
</dbReference>
<evidence type="ECO:0000256" key="3">
    <source>
        <dbReference type="ARBA" id="ARBA00022553"/>
    </source>
</evidence>
<feature type="domain" description="PAS" evidence="11">
    <location>
        <begin position="325"/>
        <end position="397"/>
    </location>
</feature>
<sequence length="974" mass="110266">MEDSTDQKKKLQPGTFDRSFEETSERSFKESFKESGEVPVLDFKTFCETAPMPLAVVDQEGRIIFANRADQAILGLSEDSYIGSKLSDHYGEAASETLETMERESIAEVNQVFHANDKIGSKRSILLRICKQQQGRFVIFAADVTEERRSALLRDLQYETTMLLVGAGSISQALSQLTERIKLLLDYDCGLVWKADEKSNRLDRVVFVADEREEHEYLLARSVSIPMIIGAGFPATSWFSGKCENLSLSRNSTIFNETDSRLARNYKSALVFPINIGKKSWGLMAFFSAELIKQNEDVISVLNSIGLQIGQFVDRIEANEAYLKAQERYYVAITGSNDGIWDWDLLSNEVFYSSRYKEQLGFEETELEDNFDAFRSLCHPEDYPRVMDEVQNHIERKTPYDVEFRMMTKAGQYKWISARGQAIWNSMGRPVRMAGSHRDIDQIKAAEQERLAYERKIQASEAMFRQLAENIREVFWIFDLESRSFLYASPAYEEFFKGTCQDLYRDPETFYSEVHPEDLDRVQATLQDPNIADTGKDIEFRIKGRPPERALPEIGLESQRWLWSRVFPVKSESGKTIRLCGIAHDITEKKEVERRVGEFYATVSHELRTPLTAIRAALGLIEGGLEGGNNQETIDYTTVARENCDRLIRLINDILDIRKLEAKKLELKTSVVNAVDIVLHTIESLKAYSEQRSVKVLLEKAEPVDCLADRDRLIQILTNLISNAIKFTPQGSQVLVGVILLQDENNDMQKVKFSVKDQGPGIKENEKGELFGLFQQLSRLENEENTGSGLGLAISKALVEEMQGEIGVESKTGEGAHFWFTIPRPGSMTKNLPDLVKEQSITLTNTLPCEPARLLILEDSDSIAMLLKAFLGRKGFQTKRAASVAQAKDYATSEHFDLIFADIHLPDGNGIDFINWLHARQSDLATPVVVLSGAENPGHSINNPHLIDYVRKPFDGESLLKILAARLYRGGRLH</sequence>
<dbReference type="InterPro" id="IPR000700">
    <property type="entry name" value="PAS-assoc_C"/>
</dbReference>
<dbReference type="InterPro" id="IPR004358">
    <property type="entry name" value="Sig_transdc_His_kin-like_C"/>
</dbReference>
<feature type="domain" description="PAS" evidence="11">
    <location>
        <begin position="48"/>
        <end position="109"/>
    </location>
</feature>
<feature type="domain" description="PAC" evidence="12">
    <location>
        <begin position="400"/>
        <end position="452"/>
    </location>
</feature>
<dbReference type="PANTHER" id="PTHR43047:SF72">
    <property type="entry name" value="OSMOSENSING HISTIDINE PROTEIN KINASE SLN1"/>
    <property type="match status" value="1"/>
</dbReference>
<dbReference type="NCBIfam" id="TIGR00229">
    <property type="entry name" value="sensory_box"/>
    <property type="match status" value="3"/>
</dbReference>
<dbReference type="SUPFAM" id="SSF55781">
    <property type="entry name" value="GAF domain-like"/>
    <property type="match status" value="1"/>
</dbReference>
<dbReference type="SMART" id="SM00387">
    <property type="entry name" value="HATPase_c"/>
    <property type="match status" value="1"/>
</dbReference>
<dbReference type="SMART" id="SM00086">
    <property type="entry name" value="PAC"/>
    <property type="match status" value="2"/>
</dbReference>
<dbReference type="InterPro" id="IPR035965">
    <property type="entry name" value="PAS-like_dom_sf"/>
</dbReference>
<feature type="compositionally biased region" description="Basic and acidic residues" evidence="8">
    <location>
        <begin position="18"/>
        <end position="28"/>
    </location>
</feature>
<feature type="region of interest" description="Disordered" evidence="8">
    <location>
        <begin position="1"/>
        <end position="28"/>
    </location>
</feature>
<dbReference type="InterPro" id="IPR001789">
    <property type="entry name" value="Sig_transdc_resp-reg_receiver"/>
</dbReference>
<dbReference type="SMART" id="SM00091">
    <property type="entry name" value="PAS"/>
    <property type="match status" value="3"/>
</dbReference>
<dbReference type="GO" id="GO:0005886">
    <property type="term" value="C:plasma membrane"/>
    <property type="evidence" value="ECO:0007669"/>
    <property type="project" value="TreeGrafter"/>
</dbReference>
<proteinExistence type="predicted"/>
<dbReference type="FunFam" id="3.30.565.10:FF:000006">
    <property type="entry name" value="Sensor histidine kinase WalK"/>
    <property type="match status" value="1"/>
</dbReference>
<evidence type="ECO:0000259" key="9">
    <source>
        <dbReference type="PROSITE" id="PS50109"/>
    </source>
</evidence>
<organism evidence="13 14">
    <name type="scientific">Candidatus Obscuribacter phosphatis</name>
    <dbReference type="NCBI Taxonomy" id="1906157"/>
    <lineage>
        <taxon>Bacteria</taxon>
        <taxon>Bacillati</taxon>
        <taxon>Candidatus Melainabacteria</taxon>
        <taxon>Candidatus Obscuribacterales</taxon>
        <taxon>Candidatus Obscuribacteraceae</taxon>
        <taxon>Candidatus Obscuribacter</taxon>
    </lineage>
</organism>
<dbReference type="AlphaFoldDB" id="A0A8J7TMS3"/>
<feature type="domain" description="Histidine kinase" evidence="9">
    <location>
        <begin position="602"/>
        <end position="826"/>
    </location>
</feature>
<dbReference type="PROSITE" id="PS50110">
    <property type="entry name" value="RESPONSE_REGULATORY"/>
    <property type="match status" value="1"/>
</dbReference>
<dbReference type="Gene3D" id="3.30.565.10">
    <property type="entry name" value="Histidine kinase-like ATPase, C-terminal domain"/>
    <property type="match status" value="1"/>
</dbReference>
<dbReference type="SMART" id="SM00448">
    <property type="entry name" value="REC"/>
    <property type="match status" value="1"/>
</dbReference>
<evidence type="ECO:0000256" key="4">
    <source>
        <dbReference type="ARBA" id="ARBA00022679"/>
    </source>
</evidence>
<dbReference type="PRINTS" id="PR00344">
    <property type="entry name" value="BCTRLSENSOR"/>
</dbReference>
<dbReference type="Pfam" id="PF02518">
    <property type="entry name" value="HATPase_c"/>
    <property type="match status" value="1"/>
</dbReference>
<evidence type="ECO:0000256" key="6">
    <source>
        <dbReference type="ARBA" id="ARBA00023012"/>
    </source>
</evidence>
<keyword evidence="4" id="KW-0808">Transferase</keyword>
<dbReference type="Pfam" id="PF00072">
    <property type="entry name" value="Response_reg"/>
    <property type="match status" value="1"/>
</dbReference>
<reference evidence="13" key="1">
    <citation type="submission" date="2021-02" db="EMBL/GenBank/DDBJ databases">
        <title>Genome-Resolved Metagenomics of a Microbial Community Performing Photosynthetic Biological Nutrient Removal.</title>
        <authorList>
            <person name="Mcdaniel E.A."/>
        </authorList>
    </citation>
    <scope>NUCLEOTIDE SEQUENCE</scope>
    <source>
        <strain evidence="13">UWPOB_OBS1</strain>
    </source>
</reference>
<dbReference type="Pfam" id="PF08448">
    <property type="entry name" value="PAS_4"/>
    <property type="match status" value="2"/>
</dbReference>
<evidence type="ECO:0000313" key="14">
    <source>
        <dbReference type="Proteomes" id="UP000664277"/>
    </source>
</evidence>
<dbReference type="InterPro" id="IPR000014">
    <property type="entry name" value="PAS"/>
</dbReference>
<dbReference type="SMART" id="SM00388">
    <property type="entry name" value="HisKA"/>
    <property type="match status" value="1"/>
</dbReference>
<dbReference type="InterPro" id="IPR013655">
    <property type="entry name" value="PAS_fold_3"/>
</dbReference>
<dbReference type="Gene3D" id="3.40.50.2300">
    <property type="match status" value="1"/>
</dbReference>
<dbReference type="PROSITE" id="PS50112">
    <property type="entry name" value="PAS"/>
    <property type="match status" value="3"/>
</dbReference>
<dbReference type="Gene3D" id="1.10.287.130">
    <property type="match status" value="1"/>
</dbReference>
<dbReference type="InterPro" id="IPR005467">
    <property type="entry name" value="His_kinase_dom"/>
</dbReference>
<feature type="domain" description="PAC" evidence="12">
    <location>
        <begin position="536"/>
        <end position="598"/>
    </location>
</feature>
<evidence type="ECO:0000259" key="11">
    <source>
        <dbReference type="PROSITE" id="PS50112"/>
    </source>
</evidence>
<evidence type="ECO:0000256" key="8">
    <source>
        <dbReference type="SAM" id="MobiDB-lite"/>
    </source>
</evidence>
<evidence type="ECO:0000259" key="10">
    <source>
        <dbReference type="PROSITE" id="PS50110"/>
    </source>
</evidence>
<dbReference type="Pfam" id="PF08447">
    <property type="entry name" value="PAS_3"/>
    <property type="match status" value="1"/>
</dbReference>
<keyword evidence="3 7" id="KW-0597">Phosphoprotein</keyword>
<dbReference type="CDD" id="cd00156">
    <property type="entry name" value="REC"/>
    <property type="match status" value="1"/>
</dbReference>
<protein>
    <recommendedName>
        <fullName evidence="2">histidine kinase</fullName>
        <ecNumber evidence="2">2.7.13.3</ecNumber>
    </recommendedName>
</protein>
<dbReference type="Gene3D" id="3.30.450.40">
    <property type="match status" value="1"/>
</dbReference>
<feature type="domain" description="Response regulatory" evidence="10">
    <location>
        <begin position="853"/>
        <end position="967"/>
    </location>
</feature>
<dbReference type="GO" id="GO:0000155">
    <property type="term" value="F:phosphorelay sensor kinase activity"/>
    <property type="evidence" value="ECO:0007669"/>
    <property type="project" value="InterPro"/>
</dbReference>
<dbReference type="InterPro" id="IPR029016">
    <property type="entry name" value="GAF-like_dom_sf"/>
</dbReference>
<dbReference type="InterPro" id="IPR003594">
    <property type="entry name" value="HATPase_dom"/>
</dbReference>
<dbReference type="PROSITE" id="PS50113">
    <property type="entry name" value="PAC"/>
    <property type="match status" value="2"/>
</dbReference>
<dbReference type="InterPro" id="IPR013656">
    <property type="entry name" value="PAS_4"/>
</dbReference>
<keyword evidence="5" id="KW-0418">Kinase</keyword>
<evidence type="ECO:0000256" key="2">
    <source>
        <dbReference type="ARBA" id="ARBA00012438"/>
    </source>
</evidence>
<keyword evidence="6" id="KW-0902">Two-component regulatory system</keyword>
<dbReference type="Proteomes" id="UP000664277">
    <property type="component" value="Unassembled WGS sequence"/>
</dbReference>
<dbReference type="SUPFAM" id="SSF52172">
    <property type="entry name" value="CheY-like"/>
    <property type="match status" value="1"/>
</dbReference>
<evidence type="ECO:0000256" key="5">
    <source>
        <dbReference type="ARBA" id="ARBA00022777"/>
    </source>
</evidence>
<dbReference type="Pfam" id="PF00512">
    <property type="entry name" value="HisKA"/>
    <property type="match status" value="1"/>
</dbReference>
<dbReference type="Gene3D" id="3.30.450.20">
    <property type="entry name" value="PAS domain"/>
    <property type="match status" value="3"/>
</dbReference>
<evidence type="ECO:0000313" key="13">
    <source>
        <dbReference type="EMBL" id="MBN8660283.1"/>
    </source>
</evidence>
<gene>
    <name evidence="13" type="ORF">J0M35_07985</name>
</gene>
<evidence type="ECO:0000256" key="7">
    <source>
        <dbReference type="PROSITE-ProRule" id="PRU00169"/>
    </source>
</evidence>
<dbReference type="InterPro" id="IPR003661">
    <property type="entry name" value="HisK_dim/P_dom"/>
</dbReference>
<dbReference type="InterPro" id="IPR011006">
    <property type="entry name" value="CheY-like_superfamily"/>
</dbReference>
<evidence type="ECO:0000256" key="1">
    <source>
        <dbReference type="ARBA" id="ARBA00000085"/>
    </source>
</evidence>
<dbReference type="EC" id="2.7.13.3" evidence="2"/>
<dbReference type="PANTHER" id="PTHR43047">
    <property type="entry name" value="TWO-COMPONENT HISTIDINE PROTEIN KINASE"/>
    <property type="match status" value="1"/>
</dbReference>
<feature type="domain" description="PAS" evidence="11">
    <location>
        <begin position="460"/>
        <end position="527"/>
    </location>
</feature>
<dbReference type="EMBL" id="JAFLCK010000009">
    <property type="protein sequence ID" value="MBN8660283.1"/>
    <property type="molecule type" value="Genomic_DNA"/>
</dbReference>
<dbReference type="PROSITE" id="PS50109">
    <property type="entry name" value="HIS_KIN"/>
    <property type="match status" value="1"/>
</dbReference>
<feature type="modified residue" description="4-aspartylphosphate" evidence="7">
    <location>
        <position position="902"/>
    </location>
</feature>
<evidence type="ECO:0000259" key="12">
    <source>
        <dbReference type="PROSITE" id="PS50113"/>
    </source>
</evidence>
<dbReference type="SUPFAM" id="SSF55785">
    <property type="entry name" value="PYP-like sensor domain (PAS domain)"/>
    <property type="match status" value="3"/>
</dbReference>
<dbReference type="InterPro" id="IPR001610">
    <property type="entry name" value="PAC"/>
</dbReference>
<name>A0A8J7TMS3_9BACT</name>
<dbReference type="CDD" id="cd00082">
    <property type="entry name" value="HisKA"/>
    <property type="match status" value="1"/>
</dbReference>
<dbReference type="CDD" id="cd16922">
    <property type="entry name" value="HATPase_EvgS-ArcB-TorS-like"/>
    <property type="match status" value="1"/>
</dbReference>
<comment type="caution">
    <text evidence="13">The sequence shown here is derived from an EMBL/GenBank/DDBJ whole genome shotgun (WGS) entry which is preliminary data.</text>
</comment>
<dbReference type="InterPro" id="IPR036890">
    <property type="entry name" value="HATPase_C_sf"/>
</dbReference>
<dbReference type="SUPFAM" id="SSF55874">
    <property type="entry name" value="ATPase domain of HSP90 chaperone/DNA topoisomerase II/histidine kinase"/>
    <property type="match status" value="1"/>
</dbReference>
<accession>A0A8J7TMS3</accession>
<dbReference type="InterPro" id="IPR036097">
    <property type="entry name" value="HisK_dim/P_sf"/>
</dbReference>